<feature type="region of interest" description="Disordered" evidence="1">
    <location>
        <begin position="53"/>
        <end position="78"/>
    </location>
</feature>
<protein>
    <submittedName>
        <fullName evidence="2">Uncharacterized protein</fullName>
    </submittedName>
</protein>
<evidence type="ECO:0000313" key="2">
    <source>
        <dbReference type="EMBL" id="KAK5630648.1"/>
    </source>
</evidence>
<sequence>MENLNRALVNGAHVVARVVEFQIRQEASATSAVSLPMATSITGFPSMTLSPLSSMMGSPTDAAVSPTPTEGKKDGGGTGSSSPLLFFVALGFGVVFTNLW</sequence>
<comment type="caution">
    <text evidence="2">The sequence shown here is derived from an EMBL/GenBank/DDBJ whole genome shotgun (WGS) entry which is preliminary data.</text>
</comment>
<evidence type="ECO:0000256" key="1">
    <source>
        <dbReference type="SAM" id="MobiDB-lite"/>
    </source>
</evidence>
<name>A0AAN7UQ88_9PEZI</name>
<dbReference type="AlphaFoldDB" id="A0AAN7UQ88"/>
<organism evidence="2 3">
    <name type="scientific">Xylaria bambusicola</name>
    <dbReference type="NCBI Taxonomy" id="326684"/>
    <lineage>
        <taxon>Eukaryota</taxon>
        <taxon>Fungi</taxon>
        <taxon>Dikarya</taxon>
        <taxon>Ascomycota</taxon>
        <taxon>Pezizomycotina</taxon>
        <taxon>Sordariomycetes</taxon>
        <taxon>Xylariomycetidae</taxon>
        <taxon>Xylariales</taxon>
        <taxon>Xylariaceae</taxon>
        <taxon>Xylaria</taxon>
    </lineage>
</organism>
<accession>A0AAN7UQ88</accession>
<dbReference type="EMBL" id="JAWHQM010000016">
    <property type="protein sequence ID" value="KAK5630648.1"/>
    <property type="molecule type" value="Genomic_DNA"/>
</dbReference>
<dbReference type="Proteomes" id="UP001305414">
    <property type="component" value="Unassembled WGS sequence"/>
</dbReference>
<keyword evidence="3" id="KW-1185">Reference proteome</keyword>
<reference evidence="2 3" key="1">
    <citation type="submission" date="2023-10" db="EMBL/GenBank/DDBJ databases">
        <title>Draft genome sequence of Xylaria bambusicola isolate GMP-LS, the root and basal stem rot pathogen of sugarcane in Indonesia.</title>
        <authorList>
            <person name="Selvaraj P."/>
            <person name="Muralishankar V."/>
            <person name="Muruganantham S."/>
            <person name="Sp S."/>
            <person name="Haryani S."/>
            <person name="Lau K.J.X."/>
            <person name="Naqvi N.I."/>
        </authorList>
    </citation>
    <scope>NUCLEOTIDE SEQUENCE [LARGE SCALE GENOMIC DNA]</scope>
    <source>
        <strain evidence="2">GMP-LS</strain>
    </source>
</reference>
<gene>
    <name evidence="2" type="ORF">RRF57_006363</name>
</gene>
<evidence type="ECO:0000313" key="3">
    <source>
        <dbReference type="Proteomes" id="UP001305414"/>
    </source>
</evidence>
<proteinExistence type="predicted"/>